<feature type="coiled-coil region" evidence="1">
    <location>
        <begin position="89"/>
        <end position="116"/>
    </location>
</feature>
<sequence length="126" mass="14009">MILARYLVGIAGALLILVVVIELLRRGRLRERHTIWWLIAGALSLLFALFPAILEGAARLLGIDVPVNLVFFVSIVVLFLVCIQQATELTQAEEKTRTLAERVALLEDRLGQLEQRDPPSDRGPQG</sequence>
<gene>
    <name evidence="3" type="ORF">SAMN04488591_1261</name>
</gene>
<dbReference type="Pfam" id="PF10066">
    <property type="entry name" value="DUF2304"/>
    <property type="match status" value="1"/>
</dbReference>
<evidence type="ECO:0008006" key="5">
    <source>
        <dbReference type="Google" id="ProtNLM"/>
    </source>
</evidence>
<feature type="transmembrane region" description="Helical" evidence="2">
    <location>
        <begin position="6"/>
        <end position="24"/>
    </location>
</feature>
<keyword evidence="2" id="KW-0812">Transmembrane</keyword>
<dbReference type="EMBL" id="FOYR01000001">
    <property type="protein sequence ID" value="SFR42249.1"/>
    <property type="molecule type" value="Genomic_DNA"/>
</dbReference>
<accession>A0A1I6GJC8</accession>
<evidence type="ECO:0000256" key="2">
    <source>
        <dbReference type="SAM" id="Phobius"/>
    </source>
</evidence>
<reference evidence="4" key="1">
    <citation type="submission" date="2016-10" db="EMBL/GenBank/DDBJ databases">
        <authorList>
            <person name="Varghese N."/>
            <person name="Submissions S."/>
        </authorList>
    </citation>
    <scope>NUCLEOTIDE SEQUENCE [LARGE SCALE GENOMIC DNA]</scope>
    <source>
        <strain evidence="4">CL127</strain>
    </source>
</reference>
<evidence type="ECO:0000313" key="3">
    <source>
        <dbReference type="EMBL" id="SFR42249.1"/>
    </source>
</evidence>
<dbReference type="Proteomes" id="UP000198877">
    <property type="component" value="Unassembled WGS sequence"/>
</dbReference>
<proteinExistence type="predicted"/>
<name>A0A1I6GJC8_9MICO</name>
<keyword evidence="1" id="KW-0175">Coiled coil</keyword>
<feature type="transmembrane region" description="Helical" evidence="2">
    <location>
        <begin position="36"/>
        <end position="54"/>
    </location>
</feature>
<organism evidence="3 4">
    <name type="scientific">Microbacterium azadirachtae</name>
    <dbReference type="NCBI Taxonomy" id="582680"/>
    <lineage>
        <taxon>Bacteria</taxon>
        <taxon>Bacillati</taxon>
        <taxon>Actinomycetota</taxon>
        <taxon>Actinomycetes</taxon>
        <taxon>Micrococcales</taxon>
        <taxon>Microbacteriaceae</taxon>
        <taxon>Microbacterium</taxon>
    </lineage>
</organism>
<feature type="transmembrane region" description="Helical" evidence="2">
    <location>
        <begin position="60"/>
        <end position="83"/>
    </location>
</feature>
<keyword evidence="2" id="KW-0472">Membrane</keyword>
<keyword evidence="2" id="KW-1133">Transmembrane helix</keyword>
<evidence type="ECO:0000313" key="4">
    <source>
        <dbReference type="Proteomes" id="UP000198877"/>
    </source>
</evidence>
<dbReference type="AlphaFoldDB" id="A0A1I6GJC8"/>
<protein>
    <recommendedName>
        <fullName evidence="5">DUF2304 domain-containing protein</fullName>
    </recommendedName>
</protein>
<dbReference type="RefSeq" id="WP_091737303.1">
    <property type="nucleotide sequence ID" value="NZ_FOYR01000001.1"/>
</dbReference>
<evidence type="ECO:0000256" key="1">
    <source>
        <dbReference type="SAM" id="Coils"/>
    </source>
</evidence>
<dbReference type="InterPro" id="IPR019277">
    <property type="entry name" value="DUF2304"/>
</dbReference>